<dbReference type="PROSITE" id="PS51257">
    <property type="entry name" value="PROKAR_LIPOPROTEIN"/>
    <property type="match status" value="1"/>
</dbReference>
<keyword evidence="1" id="KW-0732">Signal</keyword>
<keyword evidence="4" id="KW-1185">Reference proteome</keyword>
<sequence>MTVARAGAAGLLWLSCVPLACLGGITPVAAAETPTEAPAEAPAEAPVGASQVVVETLLQTTESWDRRRYRRYPAGQPQLSLLRYRIPPHTALPWHAHPVPNVAYVVKGVLTVERRADGATLTLGPGAALPEMVDGVHRGVSGSEPLELLVFYAGAKGVPLTQPVMEPAPSKND</sequence>
<protein>
    <submittedName>
        <fullName evidence="3">Cupin domain protein</fullName>
    </submittedName>
</protein>
<organism evidence="3 4">
    <name type="scientific">Chitinasiproducens palmae</name>
    <dbReference type="NCBI Taxonomy" id="1770053"/>
    <lineage>
        <taxon>Bacteria</taxon>
        <taxon>Pseudomonadati</taxon>
        <taxon>Pseudomonadota</taxon>
        <taxon>Betaproteobacteria</taxon>
        <taxon>Burkholderiales</taxon>
        <taxon>Burkholderiaceae</taxon>
        <taxon>Chitinasiproducens</taxon>
    </lineage>
</organism>
<dbReference type="InterPro" id="IPR013096">
    <property type="entry name" value="Cupin_2"/>
</dbReference>
<dbReference type="Gene3D" id="2.60.120.10">
    <property type="entry name" value="Jelly Rolls"/>
    <property type="match status" value="1"/>
</dbReference>
<dbReference type="InterPro" id="IPR011051">
    <property type="entry name" value="RmlC_Cupin_sf"/>
</dbReference>
<dbReference type="SUPFAM" id="SSF51182">
    <property type="entry name" value="RmlC-like cupins"/>
    <property type="match status" value="1"/>
</dbReference>
<dbReference type="AlphaFoldDB" id="A0A1H2PJ35"/>
<proteinExistence type="predicted"/>
<dbReference type="OrthoDB" id="287220at2"/>
<gene>
    <name evidence="3" type="ORF">SAMN05216551_101238</name>
</gene>
<dbReference type="CDD" id="cd02236">
    <property type="entry name" value="cupin_CV2614-like"/>
    <property type="match status" value="1"/>
</dbReference>
<reference evidence="4" key="1">
    <citation type="submission" date="2016-09" db="EMBL/GenBank/DDBJ databases">
        <authorList>
            <person name="Varghese N."/>
            <person name="Submissions S."/>
        </authorList>
    </citation>
    <scope>NUCLEOTIDE SEQUENCE [LARGE SCALE GENOMIC DNA]</scope>
    <source>
        <strain evidence="4">JS23</strain>
    </source>
</reference>
<name>A0A1H2PJ35_9BURK</name>
<accession>A0A1H2PJ35</accession>
<dbReference type="STRING" id="1770053.SAMN05216551_101238"/>
<evidence type="ECO:0000256" key="1">
    <source>
        <dbReference type="SAM" id="SignalP"/>
    </source>
</evidence>
<feature type="domain" description="Cupin type-2" evidence="2">
    <location>
        <begin position="84"/>
        <end position="152"/>
    </location>
</feature>
<evidence type="ECO:0000259" key="2">
    <source>
        <dbReference type="Pfam" id="PF07883"/>
    </source>
</evidence>
<evidence type="ECO:0000313" key="3">
    <source>
        <dbReference type="EMBL" id="SDV46301.1"/>
    </source>
</evidence>
<feature type="chain" id="PRO_5017445951" evidence="1">
    <location>
        <begin position="31"/>
        <end position="173"/>
    </location>
</feature>
<dbReference type="Proteomes" id="UP000243719">
    <property type="component" value="Unassembled WGS sequence"/>
</dbReference>
<feature type="signal peptide" evidence="1">
    <location>
        <begin position="1"/>
        <end position="30"/>
    </location>
</feature>
<evidence type="ECO:0000313" key="4">
    <source>
        <dbReference type="Proteomes" id="UP000243719"/>
    </source>
</evidence>
<dbReference type="Pfam" id="PF07883">
    <property type="entry name" value="Cupin_2"/>
    <property type="match status" value="1"/>
</dbReference>
<dbReference type="InterPro" id="IPR014710">
    <property type="entry name" value="RmlC-like_jellyroll"/>
</dbReference>
<dbReference type="EMBL" id="FNLO01000001">
    <property type="protein sequence ID" value="SDV46301.1"/>
    <property type="molecule type" value="Genomic_DNA"/>
</dbReference>